<dbReference type="FunFam" id="3.10.350.10:FF:000001">
    <property type="entry name" value="Peptidoglycan-binding protein LysM"/>
    <property type="match status" value="1"/>
</dbReference>
<dbReference type="InterPro" id="IPR036779">
    <property type="entry name" value="LysM_dom_sf"/>
</dbReference>
<dbReference type="EMBL" id="RZIJ01000019">
    <property type="protein sequence ID" value="RUQ66813.1"/>
    <property type="molecule type" value="Genomic_DNA"/>
</dbReference>
<sequence length="144" mass="15525">MGLFDFFRRDAGKKLGGTETPDAEHIKAEVGRLGLDVQGLDVAVNGDTVTVKGQAASQEAKEKAVLVAGNVHGVSKVEEQITVAQAQPESQFYTVQSGDTLSKVAKQFYHDANKYPAIFDANRPMLKDPDEIYPGQVLRIPPAA</sequence>
<gene>
    <name evidence="6" type="primary">lysM</name>
    <name evidence="6" type="ORF">EJ913_21750</name>
</gene>
<evidence type="ECO:0000259" key="5">
    <source>
        <dbReference type="PROSITE" id="PS51782"/>
    </source>
</evidence>
<evidence type="ECO:0000259" key="4">
    <source>
        <dbReference type="PROSITE" id="PS50914"/>
    </source>
</evidence>
<dbReference type="RefSeq" id="WP_127001803.1">
    <property type="nucleotide sequence ID" value="NZ_JBNPXW010000016.1"/>
</dbReference>
<dbReference type="Pfam" id="PF01476">
    <property type="entry name" value="LysM"/>
    <property type="match status" value="1"/>
</dbReference>
<dbReference type="InterPro" id="IPR007055">
    <property type="entry name" value="BON_dom"/>
</dbReference>
<feature type="domain" description="LysM" evidence="5">
    <location>
        <begin position="91"/>
        <end position="140"/>
    </location>
</feature>
<evidence type="ECO:0000313" key="6">
    <source>
        <dbReference type="EMBL" id="RUQ66813.1"/>
    </source>
</evidence>
<protein>
    <recommendedName>
        <fullName evidence="3">Potassium binding protein Kbp</fullName>
    </recommendedName>
</protein>
<dbReference type="PROSITE" id="PS50914">
    <property type="entry name" value="BON"/>
    <property type="match status" value="1"/>
</dbReference>
<dbReference type="PANTHER" id="PTHR34700:SF8">
    <property type="entry name" value="POTASSIUM BINDING PROTEIN KBP"/>
    <property type="match status" value="1"/>
</dbReference>
<comment type="subcellular location">
    <subcellularLocation>
        <location evidence="1">Cytoplasm</location>
    </subcellularLocation>
</comment>
<feature type="domain" description="BON" evidence="4">
    <location>
        <begin position="17"/>
        <end position="85"/>
    </location>
</feature>
<reference evidence="6 7" key="1">
    <citation type="submission" date="2018-12" db="EMBL/GenBank/DDBJ databases">
        <authorList>
            <person name="Yang Y."/>
        </authorList>
    </citation>
    <scope>NUCLEOTIDE SEQUENCE [LARGE SCALE GENOMIC DNA]</scope>
    <source>
        <strain evidence="6 7">GSF71</strain>
    </source>
</reference>
<keyword evidence="7" id="KW-1185">Reference proteome</keyword>
<keyword evidence="2" id="KW-0963">Cytoplasm</keyword>
<comment type="caution">
    <text evidence="6">The sequence shown here is derived from an EMBL/GenBank/DDBJ whole genome shotgun (WGS) entry which is preliminary data.</text>
</comment>
<dbReference type="NCBIfam" id="NF008399">
    <property type="entry name" value="PRK11198.1"/>
    <property type="match status" value="1"/>
</dbReference>
<accession>A0A433J4C3</accession>
<evidence type="ECO:0000256" key="3">
    <source>
        <dbReference type="ARBA" id="ARBA00072219"/>
    </source>
</evidence>
<dbReference type="GO" id="GO:0005737">
    <property type="term" value="C:cytoplasm"/>
    <property type="evidence" value="ECO:0007669"/>
    <property type="project" value="UniProtKB-SubCell"/>
</dbReference>
<dbReference type="InterPro" id="IPR018392">
    <property type="entry name" value="LysM"/>
</dbReference>
<organism evidence="6 7">
    <name type="scientific">Azospirillum doebereinerae</name>
    <dbReference type="NCBI Taxonomy" id="92933"/>
    <lineage>
        <taxon>Bacteria</taxon>
        <taxon>Pseudomonadati</taxon>
        <taxon>Pseudomonadota</taxon>
        <taxon>Alphaproteobacteria</taxon>
        <taxon>Rhodospirillales</taxon>
        <taxon>Azospirillaceae</taxon>
        <taxon>Azospirillum</taxon>
    </lineage>
</organism>
<dbReference type="SUPFAM" id="SSF54106">
    <property type="entry name" value="LysM domain"/>
    <property type="match status" value="1"/>
</dbReference>
<dbReference type="Proteomes" id="UP000280346">
    <property type="component" value="Unassembled WGS sequence"/>
</dbReference>
<dbReference type="Pfam" id="PF04972">
    <property type="entry name" value="BON"/>
    <property type="match status" value="1"/>
</dbReference>
<dbReference type="Gene3D" id="3.10.350.10">
    <property type="entry name" value="LysM domain"/>
    <property type="match status" value="1"/>
</dbReference>
<dbReference type="OrthoDB" id="370541at2"/>
<dbReference type="AlphaFoldDB" id="A0A433J4C3"/>
<dbReference type="PANTHER" id="PTHR34700">
    <property type="entry name" value="POTASSIUM BINDING PROTEIN KBP"/>
    <property type="match status" value="1"/>
</dbReference>
<evidence type="ECO:0000313" key="7">
    <source>
        <dbReference type="Proteomes" id="UP000280346"/>
    </source>
</evidence>
<evidence type="ECO:0000256" key="1">
    <source>
        <dbReference type="ARBA" id="ARBA00004496"/>
    </source>
</evidence>
<name>A0A433J4C3_9PROT</name>
<dbReference type="SMART" id="SM00257">
    <property type="entry name" value="LysM"/>
    <property type="match status" value="1"/>
</dbReference>
<dbReference type="InterPro" id="IPR052196">
    <property type="entry name" value="Bact_Kbp"/>
</dbReference>
<dbReference type="Gene3D" id="3.30.1340.30">
    <property type="match status" value="1"/>
</dbReference>
<evidence type="ECO:0000256" key="2">
    <source>
        <dbReference type="ARBA" id="ARBA00022490"/>
    </source>
</evidence>
<dbReference type="PROSITE" id="PS51782">
    <property type="entry name" value="LYSM"/>
    <property type="match status" value="1"/>
</dbReference>
<dbReference type="CDD" id="cd00118">
    <property type="entry name" value="LysM"/>
    <property type="match status" value="1"/>
</dbReference>
<proteinExistence type="predicted"/>